<dbReference type="InterPro" id="IPR042221">
    <property type="entry name" value="Leu/Phe-tRNA_Trfase_N"/>
</dbReference>
<comment type="subcellular location">
    <subcellularLocation>
        <location evidence="1 15">Cytoplasm</location>
    </subcellularLocation>
</comment>
<dbReference type="Proteomes" id="UP000285310">
    <property type="component" value="Unassembled WGS sequence"/>
</dbReference>
<comment type="catalytic activity">
    <reaction evidence="6 15">
        <text>N-terminal L-arginyl-[protein] + L-leucyl-tRNA(Leu) = N-terminal L-leucyl-L-arginyl-[protein] + tRNA(Leu) + H(+)</text>
        <dbReference type="Rhea" id="RHEA:50416"/>
        <dbReference type="Rhea" id="RHEA-COMP:9613"/>
        <dbReference type="Rhea" id="RHEA-COMP:9622"/>
        <dbReference type="Rhea" id="RHEA-COMP:12672"/>
        <dbReference type="Rhea" id="RHEA-COMP:12673"/>
        <dbReference type="ChEBI" id="CHEBI:15378"/>
        <dbReference type="ChEBI" id="CHEBI:64719"/>
        <dbReference type="ChEBI" id="CHEBI:78442"/>
        <dbReference type="ChEBI" id="CHEBI:78494"/>
        <dbReference type="ChEBI" id="CHEBI:133044"/>
        <dbReference type="EC" id="2.3.2.6"/>
    </reaction>
</comment>
<evidence type="ECO:0000256" key="13">
    <source>
        <dbReference type="ARBA" id="ARBA00077165"/>
    </source>
</evidence>
<comment type="similarity">
    <text evidence="9 15">Belongs to the L/F-transferase family.</text>
</comment>
<evidence type="ECO:0000256" key="6">
    <source>
        <dbReference type="ARBA" id="ARBA00050652"/>
    </source>
</evidence>
<accession>A0A423PKN3</accession>
<keyword evidence="2 15" id="KW-0963">Cytoplasm</keyword>
<keyword evidence="17" id="KW-1185">Reference proteome</keyword>
<dbReference type="InParanoid" id="A0A423PKN3"/>
<dbReference type="GO" id="GO:0005737">
    <property type="term" value="C:cytoplasm"/>
    <property type="evidence" value="ECO:0007669"/>
    <property type="project" value="UniProtKB-SubCell"/>
</dbReference>
<comment type="function">
    <text evidence="8 15">Functions in the N-end rule pathway of protein degradation where it conjugates Leu, Phe and, less efficiently, Met from aminoacyl-tRNAs to the N-termini of proteins containing an N-terminal arginine or lysine.</text>
</comment>
<evidence type="ECO:0000256" key="14">
    <source>
        <dbReference type="ARBA" id="ARBA00083640"/>
    </source>
</evidence>
<dbReference type="PANTHER" id="PTHR30098:SF2">
    <property type="entry name" value="LEUCYL_PHENYLALANYL-TRNA--PROTEIN TRANSFERASE"/>
    <property type="match status" value="1"/>
</dbReference>
<evidence type="ECO:0000256" key="9">
    <source>
        <dbReference type="ARBA" id="ARBA00061535"/>
    </source>
</evidence>
<evidence type="ECO:0000256" key="10">
    <source>
        <dbReference type="ARBA" id="ARBA00066767"/>
    </source>
</evidence>
<dbReference type="Pfam" id="PF03588">
    <property type="entry name" value="Leu_Phe_trans"/>
    <property type="match status" value="1"/>
</dbReference>
<evidence type="ECO:0000256" key="7">
    <source>
        <dbReference type="ARBA" id="ARBA00051538"/>
    </source>
</evidence>
<dbReference type="GO" id="GO:0008914">
    <property type="term" value="F:leucyl-tRNA--protein transferase activity"/>
    <property type="evidence" value="ECO:0007669"/>
    <property type="project" value="UniProtKB-UniRule"/>
</dbReference>
<name>A0A423PKN3_9GAMM</name>
<dbReference type="InterPro" id="IPR042203">
    <property type="entry name" value="Leu/Phe-tRNA_Trfase_C"/>
</dbReference>
<dbReference type="Gene3D" id="3.30.70.3550">
    <property type="entry name" value="Leucyl/phenylalanyl-tRNA-protein transferase, N-terminal domain"/>
    <property type="match status" value="1"/>
</dbReference>
<reference evidence="16 17" key="1">
    <citation type="submission" date="2013-10" db="EMBL/GenBank/DDBJ databases">
        <title>Salinisphaera japonica YTM-1 Genome Sequencing.</title>
        <authorList>
            <person name="Lai Q."/>
            <person name="Li C."/>
            <person name="Shao Z."/>
        </authorList>
    </citation>
    <scope>NUCLEOTIDE SEQUENCE [LARGE SCALE GENOMIC DNA]</scope>
    <source>
        <strain evidence="16 17">YTM-1</strain>
    </source>
</reference>
<evidence type="ECO:0000313" key="16">
    <source>
        <dbReference type="EMBL" id="ROO26133.1"/>
    </source>
</evidence>
<evidence type="ECO:0000256" key="15">
    <source>
        <dbReference type="HAMAP-Rule" id="MF_00688"/>
    </source>
</evidence>
<dbReference type="HAMAP" id="MF_00688">
    <property type="entry name" value="Leu_Phe_trans"/>
    <property type="match status" value="1"/>
</dbReference>
<organism evidence="16 17">
    <name type="scientific">Salinisphaera japonica YTM-1</name>
    <dbReference type="NCBI Taxonomy" id="1209778"/>
    <lineage>
        <taxon>Bacteria</taxon>
        <taxon>Pseudomonadati</taxon>
        <taxon>Pseudomonadota</taxon>
        <taxon>Gammaproteobacteria</taxon>
        <taxon>Salinisphaerales</taxon>
        <taxon>Salinisphaeraceae</taxon>
        <taxon>Salinisphaera</taxon>
    </lineage>
</organism>
<dbReference type="PANTHER" id="PTHR30098">
    <property type="entry name" value="LEUCYL/PHENYLALANYL-TRNA--PROTEIN TRANSFERASE"/>
    <property type="match status" value="1"/>
</dbReference>
<comment type="caution">
    <text evidence="16">The sequence shown here is derived from an EMBL/GenBank/DDBJ whole genome shotgun (WGS) entry which is preliminary data.</text>
</comment>
<evidence type="ECO:0000256" key="4">
    <source>
        <dbReference type="ARBA" id="ARBA00023315"/>
    </source>
</evidence>
<dbReference type="Gene3D" id="3.40.630.70">
    <property type="entry name" value="Leucyl/phenylalanyl-tRNA-protein transferase, C-terminal domain"/>
    <property type="match status" value="1"/>
</dbReference>
<dbReference type="EC" id="2.3.2.6" evidence="10 15"/>
<dbReference type="FunFam" id="3.40.630.70:FF:000001">
    <property type="entry name" value="Leucyl/phenylalanyl-tRNA--protein transferase"/>
    <property type="match status" value="1"/>
</dbReference>
<dbReference type="SUPFAM" id="SSF55729">
    <property type="entry name" value="Acyl-CoA N-acyltransferases (Nat)"/>
    <property type="match status" value="1"/>
</dbReference>
<comment type="catalytic activity">
    <reaction evidence="7 15">
        <text>N-terminal L-lysyl-[protein] + L-leucyl-tRNA(Leu) = N-terminal L-leucyl-L-lysyl-[protein] + tRNA(Leu) + H(+)</text>
        <dbReference type="Rhea" id="RHEA:12340"/>
        <dbReference type="Rhea" id="RHEA-COMP:9613"/>
        <dbReference type="Rhea" id="RHEA-COMP:9622"/>
        <dbReference type="Rhea" id="RHEA-COMP:12670"/>
        <dbReference type="Rhea" id="RHEA-COMP:12671"/>
        <dbReference type="ChEBI" id="CHEBI:15378"/>
        <dbReference type="ChEBI" id="CHEBI:65249"/>
        <dbReference type="ChEBI" id="CHEBI:78442"/>
        <dbReference type="ChEBI" id="CHEBI:78494"/>
        <dbReference type="ChEBI" id="CHEBI:133043"/>
        <dbReference type="EC" id="2.3.2.6"/>
    </reaction>
</comment>
<keyword evidence="3 15" id="KW-0808">Transferase</keyword>
<evidence type="ECO:0000256" key="5">
    <source>
        <dbReference type="ARBA" id="ARBA00050607"/>
    </source>
</evidence>
<dbReference type="EMBL" id="AYKG01000037">
    <property type="protein sequence ID" value="ROO26133.1"/>
    <property type="molecule type" value="Genomic_DNA"/>
</dbReference>
<gene>
    <name evidence="15" type="primary">aat</name>
    <name evidence="16" type="ORF">SAJA_11585</name>
</gene>
<dbReference type="FunFam" id="3.30.70.3550:FF:000001">
    <property type="entry name" value="Leucyl/phenylalanyl-tRNA--protein transferase"/>
    <property type="match status" value="1"/>
</dbReference>
<evidence type="ECO:0000256" key="3">
    <source>
        <dbReference type="ARBA" id="ARBA00022679"/>
    </source>
</evidence>
<proteinExistence type="inferred from homology"/>
<evidence type="ECO:0000256" key="8">
    <source>
        <dbReference type="ARBA" id="ARBA00054043"/>
    </source>
</evidence>
<dbReference type="NCBIfam" id="TIGR00667">
    <property type="entry name" value="aat"/>
    <property type="match status" value="1"/>
</dbReference>
<evidence type="ECO:0000313" key="17">
    <source>
        <dbReference type="Proteomes" id="UP000285310"/>
    </source>
</evidence>
<dbReference type="InterPro" id="IPR004616">
    <property type="entry name" value="Leu/Phe-tRNA_Trfase"/>
</dbReference>
<dbReference type="FunCoup" id="A0A423PKN3">
    <property type="interactions" value="280"/>
</dbReference>
<dbReference type="RefSeq" id="WP_123658799.1">
    <property type="nucleotide sequence ID" value="NZ_AYKG01000037.1"/>
</dbReference>
<protein>
    <recommendedName>
        <fullName evidence="11 15">Leucyl/phenylalanyl-tRNA--protein transferase</fullName>
        <ecNumber evidence="10 15">2.3.2.6</ecNumber>
    </recommendedName>
    <alternativeName>
        <fullName evidence="12 15">L/F-transferase</fullName>
    </alternativeName>
    <alternativeName>
        <fullName evidence="13 15">Leucyltransferase</fullName>
    </alternativeName>
    <alternativeName>
        <fullName evidence="14 15">Phenyalanyltransferase</fullName>
    </alternativeName>
</protein>
<dbReference type="OrthoDB" id="9790282at2"/>
<evidence type="ECO:0000256" key="12">
    <source>
        <dbReference type="ARBA" id="ARBA00077136"/>
    </source>
</evidence>
<evidence type="ECO:0000256" key="11">
    <source>
        <dbReference type="ARBA" id="ARBA00074372"/>
    </source>
</evidence>
<sequence length="249" mass="27863">MNGPRLYWLDPNVPDGAFPDPALALDEPNGLLAVGGDLSATRLINAYDIGVFPWYNPDETILWWSPDPRTVFHVNDVHVSRRLRRTINKGDYAVTLDLAFEQVIRTCAALREDAEGTWLGPEMRAAYTELHHQGHAHAIEVWKDKELVGGLYGVARGNVFFGESMFSTVPDASKIALVWLARQLAAWGYELLDGQVGSPHLYRMGAIDMPRAEFLATVRRGQTSRDSKGYWAFDIDAPQHARHIADPLN</sequence>
<evidence type="ECO:0000256" key="2">
    <source>
        <dbReference type="ARBA" id="ARBA00022490"/>
    </source>
</evidence>
<evidence type="ECO:0000256" key="1">
    <source>
        <dbReference type="ARBA" id="ARBA00004496"/>
    </source>
</evidence>
<keyword evidence="4 15" id="KW-0012">Acyltransferase</keyword>
<comment type="catalytic activity">
    <reaction evidence="5 15">
        <text>L-phenylalanyl-tRNA(Phe) + an N-terminal L-alpha-aminoacyl-[protein] = an N-terminal L-phenylalanyl-L-alpha-aminoacyl-[protein] + tRNA(Phe)</text>
        <dbReference type="Rhea" id="RHEA:43632"/>
        <dbReference type="Rhea" id="RHEA-COMP:9668"/>
        <dbReference type="Rhea" id="RHEA-COMP:9699"/>
        <dbReference type="Rhea" id="RHEA-COMP:10636"/>
        <dbReference type="Rhea" id="RHEA-COMP:10637"/>
        <dbReference type="ChEBI" id="CHEBI:78442"/>
        <dbReference type="ChEBI" id="CHEBI:78531"/>
        <dbReference type="ChEBI" id="CHEBI:78597"/>
        <dbReference type="ChEBI" id="CHEBI:83561"/>
        <dbReference type="EC" id="2.3.2.6"/>
    </reaction>
</comment>
<dbReference type="InterPro" id="IPR016181">
    <property type="entry name" value="Acyl_CoA_acyltransferase"/>
</dbReference>
<dbReference type="GO" id="GO:0030163">
    <property type="term" value="P:protein catabolic process"/>
    <property type="evidence" value="ECO:0007669"/>
    <property type="project" value="UniProtKB-UniRule"/>
</dbReference>
<dbReference type="AlphaFoldDB" id="A0A423PKN3"/>